<evidence type="ECO:0000313" key="3">
    <source>
        <dbReference type="Proteomes" id="UP001061298"/>
    </source>
</evidence>
<dbReference type="InterPro" id="IPR054191">
    <property type="entry name" value="DUF6896"/>
</dbReference>
<organism evidence="2 3">
    <name type="scientific">Streptomyces cynarae</name>
    <dbReference type="NCBI Taxonomy" id="2981134"/>
    <lineage>
        <taxon>Bacteria</taxon>
        <taxon>Bacillati</taxon>
        <taxon>Actinomycetota</taxon>
        <taxon>Actinomycetes</taxon>
        <taxon>Kitasatosporales</taxon>
        <taxon>Streptomycetaceae</taxon>
        <taxon>Streptomyces</taxon>
    </lineage>
</organism>
<accession>A0ABY6DSN4</accession>
<feature type="domain" description="DUF6896" evidence="1">
    <location>
        <begin position="16"/>
        <end position="135"/>
    </location>
</feature>
<dbReference type="RefSeq" id="WP_263227244.1">
    <property type="nucleotide sequence ID" value="NZ_CP106793.1"/>
</dbReference>
<evidence type="ECO:0000313" key="2">
    <source>
        <dbReference type="EMBL" id="UXY17385.1"/>
    </source>
</evidence>
<reference evidence="2" key="1">
    <citation type="submission" date="2022-10" db="EMBL/GenBank/DDBJ databases">
        <authorList>
            <person name="Mo P."/>
        </authorList>
    </citation>
    <scope>NUCLEOTIDE SEQUENCE</scope>
    <source>
        <strain evidence="2">HUAS 13-4</strain>
    </source>
</reference>
<sequence>MERSSAAEEPHVVTARDLVIGYIDALNAVGVAMRAAITPLERLGDMLSLVRSHRIISRSGEIGTYSYQVHGAGCLFISDNRTEIDVDFAADGREIFDFWRLRCYGQSLPEPHDPTEQDLRSAVESLKPLLVEVRPGWFSVAETSA</sequence>
<dbReference type="Proteomes" id="UP001061298">
    <property type="component" value="Chromosome"/>
</dbReference>
<name>A0ABY6DSN4_9ACTN</name>
<protein>
    <recommendedName>
        <fullName evidence="1">DUF6896 domain-containing protein</fullName>
    </recommendedName>
</protein>
<proteinExistence type="predicted"/>
<dbReference type="EMBL" id="CP106793">
    <property type="protein sequence ID" value="UXY17385.1"/>
    <property type="molecule type" value="Genomic_DNA"/>
</dbReference>
<evidence type="ECO:0000259" key="1">
    <source>
        <dbReference type="Pfam" id="PF21837"/>
    </source>
</evidence>
<dbReference type="Pfam" id="PF21837">
    <property type="entry name" value="DUF6896"/>
    <property type="match status" value="1"/>
</dbReference>
<keyword evidence="3" id="KW-1185">Reference proteome</keyword>
<gene>
    <name evidence="2" type="ORF">N8I84_00240</name>
</gene>